<dbReference type="RefSeq" id="WP_038089005.1">
    <property type="nucleotide sequence ID" value="NZ_JHEG04000001.1"/>
</dbReference>
<reference evidence="2" key="1">
    <citation type="journal article" date="2015" name="Genome Announc.">
        <title>Draft Genome Sequence of Tolypothrix boutellei Strain VB521301.</title>
        <authorList>
            <person name="Chandrababunaidu M.M."/>
            <person name="Singh D."/>
            <person name="Sen D."/>
            <person name="Bhan S."/>
            <person name="Das S."/>
            <person name="Gupta A."/>
            <person name="Adhikary S.P."/>
            <person name="Tripathy S."/>
        </authorList>
    </citation>
    <scope>NUCLEOTIDE SEQUENCE</scope>
    <source>
        <strain evidence="2">VB521301</strain>
    </source>
</reference>
<dbReference type="Pfam" id="PF08846">
    <property type="entry name" value="DUF1816"/>
    <property type="match status" value="1"/>
</dbReference>
<organism evidence="2">
    <name type="scientific">Tolypothrix bouteillei VB521301</name>
    <dbReference type="NCBI Taxonomy" id="1479485"/>
    <lineage>
        <taxon>Bacteria</taxon>
        <taxon>Bacillati</taxon>
        <taxon>Cyanobacteriota</taxon>
        <taxon>Cyanophyceae</taxon>
        <taxon>Nostocales</taxon>
        <taxon>Tolypothrichaceae</taxon>
        <taxon>Tolypothrix</taxon>
    </lineage>
</organism>
<dbReference type="Proteomes" id="UP000029738">
    <property type="component" value="Unassembled WGS sequence"/>
</dbReference>
<dbReference type="STRING" id="1479485.DA73_0233555"/>
<gene>
    <name evidence="2" type="ORF">DA73_0233555</name>
    <name evidence="1" type="ORF">DA73_0400005360</name>
</gene>
<name>A0A0C1QUV8_9CYAN</name>
<dbReference type="EMBL" id="JHEG04000001">
    <property type="protein sequence ID" value="KAF3884952.1"/>
    <property type="molecule type" value="Genomic_DNA"/>
</dbReference>
<evidence type="ECO:0000313" key="3">
    <source>
        <dbReference type="Proteomes" id="UP000029738"/>
    </source>
</evidence>
<dbReference type="EMBL" id="JHEG02000058">
    <property type="protein sequence ID" value="KIE09299.1"/>
    <property type="molecule type" value="Genomic_DNA"/>
</dbReference>
<evidence type="ECO:0000313" key="2">
    <source>
        <dbReference type="EMBL" id="KIE09299.1"/>
    </source>
</evidence>
<dbReference type="AlphaFoldDB" id="A0A0C1QUV8"/>
<evidence type="ECO:0000313" key="1">
    <source>
        <dbReference type="EMBL" id="KAF3884952.1"/>
    </source>
</evidence>
<protein>
    <submittedName>
        <fullName evidence="1">DUF1816 domain-containing protein</fullName>
    </submittedName>
</protein>
<accession>A0A0C1QUV8</accession>
<sequence>MKTIWQNFKEALINVFQGFGLAWWVEVVTQNPRCTYYFGPFLSSTEAKTAIKGYVEDLEQEGAQGIAINVKRCKPAALTIADDLGERIDRKVQPIFSGQM</sequence>
<keyword evidence="3" id="KW-1185">Reference proteome</keyword>
<dbReference type="InterPro" id="IPR014945">
    <property type="entry name" value="DUF1816"/>
</dbReference>
<dbReference type="OrthoDB" id="560125at2"/>
<comment type="caution">
    <text evidence="2">The sequence shown here is derived from an EMBL/GenBank/DDBJ whole genome shotgun (WGS) entry which is preliminary data.</text>
</comment>
<reference evidence="1" key="2">
    <citation type="submission" date="2019-11" db="EMBL/GenBank/DDBJ databases">
        <title>Improved Assembly of Tolypothrix boutellei genome.</title>
        <authorList>
            <person name="Sarangi A.N."/>
            <person name="Mukherjee M."/>
            <person name="Ghosh S."/>
            <person name="Singh D."/>
            <person name="Das A."/>
            <person name="Kant S."/>
            <person name="Prusty A."/>
            <person name="Tripathy S."/>
        </authorList>
    </citation>
    <scope>NUCLEOTIDE SEQUENCE</scope>
    <source>
        <strain evidence="1">VB521301</strain>
    </source>
</reference>
<proteinExistence type="predicted"/>